<dbReference type="PROSITE" id="PS51257">
    <property type="entry name" value="PROKAR_LIPOPROTEIN"/>
    <property type="match status" value="1"/>
</dbReference>
<dbReference type="AlphaFoldDB" id="Q0FNV4"/>
<keyword evidence="1" id="KW-0732">Signal</keyword>
<accession>Q0FNV4</accession>
<dbReference type="STRING" id="314265.R2601_21802"/>
<evidence type="ECO:0000256" key="1">
    <source>
        <dbReference type="SAM" id="SignalP"/>
    </source>
</evidence>
<dbReference type="GeneID" id="92503510"/>
<comment type="caution">
    <text evidence="2">The sequence shown here is derived from an EMBL/GenBank/DDBJ whole genome shotgun (WGS) entry which is preliminary data.</text>
</comment>
<organism evidence="2 3">
    <name type="scientific">Salipiger bermudensis (strain DSM 26914 / JCM 13377 / KCTC 12554 / HTCC2601)</name>
    <name type="common">Pelagibaca bermudensis</name>
    <dbReference type="NCBI Taxonomy" id="314265"/>
    <lineage>
        <taxon>Bacteria</taxon>
        <taxon>Pseudomonadati</taxon>
        <taxon>Pseudomonadota</taxon>
        <taxon>Alphaproteobacteria</taxon>
        <taxon>Rhodobacterales</taxon>
        <taxon>Roseobacteraceae</taxon>
        <taxon>Salipiger</taxon>
    </lineage>
</organism>
<reference evidence="2 3" key="1">
    <citation type="journal article" date="2010" name="J. Bacteriol.">
        <title>Genome sequences of Pelagibaca bermudensis HTCC2601T and Maritimibacter alkaliphilus HTCC2654T, the type strains of two marine Roseobacter genera.</title>
        <authorList>
            <person name="Thrash J.C."/>
            <person name="Cho J.C."/>
            <person name="Ferriera S."/>
            <person name="Johnson J."/>
            <person name="Vergin K.L."/>
            <person name="Giovannoni S.J."/>
        </authorList>
    </citation>
    <scope>NUCLEOTIDE SEQUENCE [LARGE SCALE GENOMIC DNA]</scope>
    <source>
        <strain evidence="3">DSM 26914 / JCM 13377 / KCTC 12554 / HTCC2601</strain>
    </source>
</reference>
<dbReference type="eggNOG" id="ENOG5032Y67">
    <property type="taxonomic scope" value="Bacteria"/>
</dbReference>
<dbReference type="EMBL" id="AATQ01000020">
    <property type="protein sequence ID" value="EAU45949.1"/>
    <property type="molecule type" value="Genomic_DNA"/>
</dbReference>
<feature type="signal peptide" evidence="1">
    <location>
        <begin position="1"/>
        <end position="24"/>
    </location>
</feature>
<proteinExistence type="predicted"/>
<evidence type="ECO:0000313" key="2">
    <source>
        <dbReference type="EMBL" id="EAU45949.1"/>
    </source>
</evidence>
<keyword evidence="3" id="KW-1185">Reference proteome</keyword>
<dbReference type="RefSeq" id="WP_007799391.1">
    <property type="nucleotide sequence ID" value="NZ_DS022276.1"/>
</dbReference>
<evidence type="ECO:0008006" key="4">
    <source>
        <dbReference type="Google" id="ProtNLM"/>
    </source>
</evidence>
<dbReference type="HOGENOM" id="CLU_162709_0_0_5"/>
<dbReference type="OrthoDB" id="7659281at2"/>
<feature type="chain" id="PRO_5004171861" description="Lipoprotein" evidence="1">
    <location>
        <begin position="25"/>
        <end position="117"/>
    </location>
</feature>
<gene>
    <name evidence="2" type="ORF">R2601_21802</name>
</gene>
<evidence type="ECO:0000313" key="3">
    <source>
        <dbReference type="Proteomes" id="UP000006230"/>
    </source>
</evidence>
<dbReference type="Proteomes" id="UP000006230">
    <property type="component" value="Unassembled WGS sequence"/>
</dbReference>
<sequence length="117" mass="12239">MGKVSKRNGIGTWAALALTALALAGCGGVENDYNYGGVTFTGKAKPVKGDRTSFVSTAGPASASLDGAIGGANYEGIKYCIDYLGTSDIEWQVGPDTPRQQLDLSDNRVTFRGRCVE</sequence>
<protein>
    <recommendedName>
        <fullName evidence="4">Lipoprotein</fullName>
    </recommendedName>
</protein>
<name>Q0FNV4_SALBH</name>